<feature type="compositionally biased region" description="Acidic residues" evidence="1">
    <location>
        <begin position="263"/>
        <end position="281"/>
    </location>
</feature>
<feature type="compositionally biased region" description="Acidic residues" evidence="1">
    <location>
        <begin position="110"/>
        <end position="124"/>
    </location>
</feature>
<keyword evidence="3" id="KW-1185">Reference proteome</keyword>
<reference evidence="2" key="2">
    <citation type="submission" date="2020-09" db="EMBL/GenBank/DDBJ databases">
        <authorList>
            <person name="Sun Q."/>
            <person name="Zhou Y."/>
        </authorList>
    </citation>
    <scope>NUCLEOTIDE SEQUENCE</scope>
    <source>
        <strain evidence="2">CGMCC 4.7403</strain>
    </source>
</reference>
<feature type="region of interest" description="Disordered" evidence="1">
    <location>
        <begin position="68"/>
        <end position="314"/>
    </location>
</feature>
<gene>
    <name evidence="2" type="ORF">GCM10017771_62740</name>
</gene>
<reference evidence="2" key="1">
    <citation type="journal article" date="2014" name="Int. J. Syst. Evol. Microbiol.">
        <title>Complete genome sequence of Corynebacterium casei LMG S-19264T (=DSM 44701T), isolated from a smear-ripened cheese.</title>
        <authorList>
            <consortium name="US DOE Joint Genome Institute (JGI-PGF)"/>
            <person name="Walter F."/>
            <person name="Albersmeier A."/>
            <person name="Kalinowski J."/>
            <person name="Ruckert C."/>
        </authorList>
    </citation>
    <scope>NUCLEOTIDE SEQUENCE</scope>
    <source>
        <strain evidence="2">CGMCC 4.7403</strain>
    </source>
</reference>
<dbReference type="EMBL" id="BNAT01000026">
    <property type="protein sequence ID" value="GHE42946.1"/>
    <property type="molecule type" value="Genomic_DNA"/>
</dbReference>
<feature type="compositionally biased region" description="Low complexity" evidence="1">
    <location>
        <begin position="210"/>
        <end position="237"/>
    </location>
</feature>
<evidence type="ECO:0000256" key="1">
    <source>
        <dbReference type="SAM" id="MobiDB-lite"/>
    </source>
</evidence>
<evidence type="ECO:0000313" key="2">
    <source>
        <dbReference type="EMBL" id="GHE42946.1"/>
    </source>
</evidence>
<feature type="compositionally biased region" description="Low complexity" evidence="1">
    <location>
        <begin position="141"/>
        <end position="150"/>
    </location>
</feature>
<dbReference type="AlphaFoldDB" id="A0A918Z9V4"/>
<feature type="region of interest" description="Disordered" evidence="1">
    <location>
        <begin position="1"/>
        <end position="32"/>
    </location>
</feature>
<evidence type="ECO:0000313" key="3">
    <source>
        <dbReference type="Proteomes" id="UP000603227"/>
    </source>
</evidence>
<accession>A0A918Z9V4</accession>
<comment type="caution">
    <text evidence="2">The sequence shown here is derived from an EMBL/GenBank/DDBJ whole genome shotgun (WGS) entry which is preliminary data.</text>
</comment>
<feature type="compositionally biased region" description="Low complexity" evidence="1">
    <location>
        <begin position="95"/>
        <end position="109"/>
    </location>
</feature>
<organism evidence="2 3">
    <name type="scientific">Streptomyces capitiformicae</name>
    <dbReference type="NCBI Taxonomy" id="2014920"/>
    <lineage>
        <taxon>Bacteria</taxon>
        <taxon>Bacillati</taxon>
        <taxon>Actinomycetota</taxon>
        <taxon>Actinomycetes</taxon>
        <taxon>Kitasatosporales</taxon>
        <taxon>Streptomycetaceae</taxon>
        <taxon>Streptomyces</taxon>
    </lineage>
</organism>
<proteinExistence type="predicted"/>
<feature type="compositionally biased region" description="Low complexity" evidence="1">
    <location>
        <begin position="159"/>
        <end position="187"/>
    </location>
</feature>
<dbReference type="Proteomes" id="UP000603227">
    <property type="component" value="Unassembled WGS sequence"/>
</dbReference>
<dbReference type="RefSeq" id="WP_189785823.1">
    <property type="nucleotide sequence ID" value="NZ_BNAT01000026.1"/>
</dbReference>
<evidence type="ECO:0008006" key="4">
    <source>
        <dbReference type="Google" id="ProtNLM"/>
    </source>
</evidence>
<sequence>MPADEVTHGTSVGESRARSGPRHAAPKKPLLTRLKMPAGKAIALAAMPTAVLMGTGFTPTLTLARAEDPASQSLTADEYKDCVEALEAAEDGDDATASPTPSPSASESDGTADDGTATDDDTPTDSDTGSSDDSASDDTSSDGSSSSDSGSGDKETSDTGESTTEDTAGKEAAGATATPSPSAPETGGNVLDDIGTALEDLFTPDDKETSAGATPSATPSPSATDDTSGSSGNTDSSDASKDAKDTADDAADKVEDTAKDVTDTAEDTTDDTADDTADDETVSPSPSPSDGVNAEDCPAATDDESGIEQGIPPLPDDPWYLNASSLLLKGASYKGVVKVKTANGSVKEVLKYVVSDGSDIGDLHQTVEDKQAGVTYHVQAGKGTTSTIRDGTTVMYTESISGNLLGLIPVTFDPRHPPPLDIPLIYFTKVKVVQAGQFGGTLTVPGMHQFMTD</sequence>
<protein>
    <recommendedName>
        <fullName evidence="4">Membrane-bound hydrophilic protein</fullName>
    </recommendedName>
</protein>
<name>A0A918Z9V4_9ACTN</name>
<feature type="compositionally biased region" description="Basic and acidic residues" evidence="1">
    <location>
        <begin position="238"/>
        <end position="262"/>
    </location>
</feature>